<organism evidence="1 2">
    <name type="scientific">Dankookia rubra</name>
    <dbReference type="NCBI Taxonomy" id="1442381"/>
    <lineage>
        <taxon>Bacteria</taxon>
        <taxon>Pseudomonadati</taxon>
        <taxon>Pseudomonadota</taxon>
        <taxon>Alphaproteobacteria</taxon>
        <taxon>Acetobacterales</taxon>
        <taxon>Roseomonadaceae</taxon>
        <taxon>Dankookia</taxon>
    </lineage>
</organism>
<dbReference type="AlphaFoldDB" id="A0A4R5Q5A0"/>
<evidence type="ECO:0000313" key="1">
    <source>
        <dbReference type="EMBL" id="TDH58080.1"/>
    </source>
</evidence>
<keyword evidence="2" id="KW-1185">Reference proteome</keyword>
<protein>
    <submittedName>
        <fullName evidence="1">Uncharacterized protein</fullName>
    </submittedName>
</protein>
<gene>
    <name evidence="1" type="ORF">E2C06_34470</name>
</gene>
<dbReference type="Proteomes" id="UP000295096">
    <property type="component" value="Unassembled WGS sequence"/>
</dbReference>
<dbReference type="RefSeq" id="WP_133293071.1">
    <property type="nucleotide sequence ID" value="NZ_SMSJ01000157.1"/>
</dbReference>
<comment type="caution">
    <text evidence="1">The sequence shown here is derived from an EMBL/GenBank/DDBJ whole genome shotgun (WGS) entry which is preliminary data.</text>
</comment>
<name>A0A4R5Q5A0_9PROT</name>
<reference evidence="1 2" key="1">
    <citation type="journal article" date="2016" name="J. Microbiol.">
        <title>Dankookia rubra gen. nov., sp. nov., an alphaproteobacterium isolated from sediment of a shallow stream.</title>
        <authorList>
            <person name="Kim W.H."/>
            <person name="Kim D.H."/>
            <person name="Kang K."/>
            <person name="Ahn T.Y."/>
        </authorList>
    </citation>
    <scope>NUCLEOTIDE SEQUENCE [LARGE SCALE GENOMIC DNA]</scope>
    <source>
        <strain evidence="1 2">JCM30602</strain>
    </source>
</reference>
<proteinExistence type="predicted"/>
<accession>A0A4R5Q5A0</accession>
<evidence type="ECO:0000313" key="2">
    <source>
        <dbReference type="Proteomes" id="UP000295096"/>
    </source>
</evidence>
<sequence length="77" mass="8295">MRWSFAALGDSEGLCDDAIGRGNGNMALVRQRPFSEWRASVLIGSMCASKAGGSGLFDLQRDALLAADEARVRQQHV</sequence>
<dbReference type="EMBL" id="SMSJ01000157">
    <property type="protein sequence ID" value="TDH58080.1"/>
    <property type="molecule type" value="Genomic_DNA"/>
</dbReference>